<dbReference type="Gene3D" id="2.170.16.10">
    <property type="entry name" value="Hedgehog/Intein (Hint) domain"/>
    <property type="match status" value="1"/>
</dbReference>
<comment type="caution">
    <text evidence="4">The sequence shown here is derived from an EMBL/GenBank/DDBJ whole genome shotgun (WGS) entry which is preliminary data.</text>
</comment>
<dbReference type="PANTHER" id="PTHR38340:SF1">
    <property type="entry name" value="S-LAYER PROTEIN"/>
    <property type="match status" value="1"/>
</dbReference>
<accession>A0A917KRD1</accession>
<reference evidence="4" key="2">
    <citation type="submission" date="2020-09" db="EMBL/GenBank/DDBJ databases">
        <authorList>
            <person name="Sun Q."/>
            <person name="Zhou Y."/>
        </authorList>
    </citation>
    <scope>NUCLEOTIDE SEQUENCE</scope>
    <source>
        <strain evidence="4">CGMCC 1.3617</strain>
    </source>
</reference>
<keyword evidence="5" id="KW-1185">Reference proteome</keyword>
<evidence type="ECO:0000313" key="5">
    <source>
        <dbReference type="Proteomes" id="UP000661507"/>
    </source>
</evidence>
<dbReference type="PROSITE" id="PS50817">
    <property type="entry name" value="INTEIN_N_TER"/>
    <property type="match status" value="1"/>
</dbReference>
<evidence type="ECO:0000259" key="3">
    <source>
        <dbReference type="Pfam" id="PF13403"/>
    </source>
</evidence>
<dbReference type="Pfam" id="PF13403">
    <property type="entry name" value="Hint_2"/>
    <property type="match status" value="1"/>
</dbReference>
<dbReference type="InterPro" id="IPR018511">
    <property type="entry name" value="Hemolysin-typ_Ca-bd_CS"/>
</dbReference>
<organism evidence="4 5">
    <name type="scientific">Neoroseomonas lacus</name>
    <dbReference type="NCBI Taxonomy" id="287609"/>
    <lineage>
        <taxon>Bacteria</taxon>
        <taxon>Pseudomonadati</taxon>
        <taxon>Pseudomonadota</taxon>
        <taxon>Alphaproteobacteria</taxon>
        <taxon>Acetobacterales</taxon>
        <taxon>Acetobacteraceae</taxon>
        <taxon>Neoroseomonas</taxon>
    </lineage>
</organism>
<keyword evidence="2" id="KW-0964">Secreted</keyword>
<dbReference type="AlphaFoldDB" id="A0A917KRD1"/>
<dbReference type="RefSeq" id="WP_188968563.1">
    <property type="nucleotide sequence ID" value="NZ_BMKW01000008.1"/>
</dbReference>
<dbReference type="GO" id="GO:0005509">
    <property type="term" value="F:calcium ion binding"/>
    <property type="evidence" value="ECO:0007669"/>
    <property type="project" value="InterPro"/>
</dbReference>
<dbReference type="InterPro" id="IPR036844">
    <property type="entry name" value="Hint_dom_sf"/>
</dbReference>
<dbReference type="Proteomes" id="UP000661507">
    <property type="component" value="Unassembled WGS sequence"/>
</dbReference>
<dbReference type="GO" id="GO:0016539">
    <property type="term" value="P:intein-mediated protein splicing"/>
    <property type="evidence" value="ECO:0007669"/>
    <property type="project" value="InterPro"/>
</dbReference>
<dbReference type="Pfam" id="PF00353">
    <property type="entry name" value="HemolysinCabind"/>
    <property type="match status" value="2"/>
</dbReference>
<dbReference type="InterPro" id="IPR001343">
    <property type="entry name" value="Hemolysn_Ca-bd"/>
</dbReference>
<dbReference type="PRINTS" id="PR00313">
    <property type="entry name" value="CABNDNGRPT"/>
</dbReference>
<reference evidence="4" key="1">
    <citation type="journal article" date="2014" name="Int. J. Syst. Evol. Microbiol.">
        <title>Complete genome sequence of Corynebacterium casei LMG S-19264T (=DSM 44701T), isolated from a smear-ripened cheese.</title>
        <authorList>
            <consortium name="US DOE Joint Genome Institute (JGI-PGF)"/>
            <person name="Walter F."/>
            <person name="Albersmeier A."/>
            <person name="Kalinowski J."/>
            <person name="Ruckert C."/>
        </authorList>
    </citation>
    <scope>NUCLEOTIDE SEQUENCE</scope>
    <source>
        <strain evidence="4">CGMCC 1.3617</strain>
    </source>
</reference>
<dbReference type="InterPro" id="IPR006141">
    <property type="entry name" value="Intein_N"/>
</dbReference>
<comment type="subcellular location">
    <subcellularLocation>
        <location evidence="1">Secreted</location>
    </subcellularLocation>
</comment>
<dbReference type="SUPFAM" id="SSF51120">
    <property type="entry name" value="beta-Roll"/>
    <property type="match status" value="1"/>
</dbReference>
<feature type="domain" description="Hedgehog/Intein (Hint)" evidence="3">
    <location>
        <begin position="188"/>
        <end position="324"/>
    </location>
</feature>
<sequence length="389" mass="40640">MSETTDTLTSGNDVWPGHGVANWGDNTVYGVGGDDSISGGSNDDYLDGGAGNDTLLGGTGDDVLVGGDGNDVLSGGSNDDTLIGGDGNDIFDPGTGNAYISLGAGNDSVFGVSNSGVTYIDGTGGGTNVIRIDAALRDYWDTIIGGADSVDSNGNTYNSIIKGDGYTVELNHFHGQIIFNNATIEANCFAEGTRIMTSDGERAIESLRVGDLVVTASGHGAPLKPVLWVGRREVDLETHPRAEDVAPILIMPGALGEGMPHRPLRVSPDHALLVEGELVPAMLLVDDEVIFQLPARGRITYFHIELDVHDIVFAEGAPSESYIDLGNRSAFDNAGLLQMLHADFSPKRDGGMPRTTEGPALVKARLAVARQAAVVRSVVAAPEGRRKAV</sequence>
<evidence type="ECO:0000256" key="2">
    <source>
        <dbReference type="ARBA" id="ARBA00022525"/>
    </source>
</evidence>
<dbReference type="Gene3D" id="2.150.10.10">
    <property type="entry name" value="Serralysin-like metalloprotease, C-terminal"/>
    <property type="match status" value="2"/>
</dbReference>
<dbReference type="InterPro" id="IPR050557">
    <property type="entry name" value="RTX_toxin/Mannuronan_C5-epim"/>
</dbReference>
<protein>
    <recommendedName>
        <fullName evidence="3">Hedgehog/Intein (Hint) domain-containing protein</fullName>
    </recommendedName>
</protein>
<dbReference type="GO" id="GO:0005576">
    <property type="term" value="C:extracellular region"/>
    <property type="evidence" value="ECO:0007669"/>
    <property type="project" value="UniProtKB-SubCell"/>
</dbReference>
<dbReference type="PROSITE" id="PS00330">
    <property type="entry name" value="HEMOLYSIN_CALCIUM"/>
    <property type="match status" value="2"/>
</dbReference>
<dbReference type="InterPro" id="IPR011049">
    <property type="entry name" value="Serralysin-like_metalloprot_C"/>
</dbReference>
<evidence type="ECO:0000256" key="1">
    <source>
        <dbReference type="ARBA" id="ARBA00004613"/>
    </source>
</evidence>
<dbReference type="SUPFAM" id="SSF51294">
    <property type="entry name" value="Hedgehog/intein (Hint) domain"/>
    <property type="match status" value="1"/>
</dbReference>
<dbReference type="PANTHER" id="PTHR38340">
    <property type="entry name" value="S-LAYER PROTEIN"/>
    <property type="match status" value="1"/>
</dbReference>
<gene>
    <name evidence="4" type="ORF">GCM10011320_33260</name>
</gene>
<proteinExistence type="predicted"/>
<name>A0A917KRD1_9PROT</name>
<dbReference type="EMBL" id="BMKW01000008">
    <property type="protein sequence ID" value="GGJ23271.1"/>
    <property type="molecule type" value="Genomic_DNA"/>
</dbReference>
<dbReference type="InterPro" id="IPR028992">
    <property type="entry name" value="Hedgehog/Intein_dom"/>
</dbReference>
<evidence type="ECO:0000313" key="4">
    <source>
        <dbReference type="EMBL" id="GGJ23271.1"/>
    </source>
</evidence>